<dbReference type="GO" id="GO:0007635">
    <property type="term" value="P:chemosensory behavior"/>
    <property type="evidence" value="ECO:0007669"/>
    <property type="project" value="TreeGrafter"/>
</dbReference>
<keyword evidence="7 8" id="KW-0807">Transducer</keyword>
<evidence type="ECO:0000256" key="6">
    <source>
        <dbReference type="ARBA" id="ARBA00023170"/>
    </source>
</evidence>
<dbReference type="GO" id="GO:0043025">
    <property type="term" value="C:neuronal cell body"/>
    <property type="evidence" value="ECO:0007669"/>
    <property type="project" value="TreeGrafter"/>
</dbReference>
<evidence type="ECO:0000313" key="10">
    <source>
        <dbReference type="Proteomes" id="UP000037069"/>
    </source>
</evidence>
<evidence type="ECO:0000256" key="3">
    <source>
        <dbReference type="ARBA" id="ARBA00022692"/>
    </source>
</evidence>
<comment type="function">
    <text evidence="8">Gustatory receptor which mediates acceptance or avoidance behavior, depending on its substrates.</text>
</comment>
<evidence type="ECO:0000256" key="2">
    <source>
        <dbReference type="ARBA" id="ARBA00022475"/>
    </source>
</evidence>
<keyword evidence="3 8" id="KW-0812">Transmembrane</keyword>
<evidence type="ECO:0000313" key="9">
    <source>
        <dbReference type="EMBL" id="KNC34607.1"/>
    </source>
</evidence>
<evidence type="ECO:0000256" key="8">
    <source>
        <dbReference type="RuleBase" id="RU363108"/>
    </source>
</evidence>
<comment type="subcellular location">
    <subcellularLocation>
        <location evidence="1 8">Cell membrane</location>
        <topology evidence="1 8">Multi-pass membrane protein</topology>
    </subcellularLocation>
</comment>
<dbReference type="PANTHER" id="PTHR21143">
    <property type="entry name" value="INVERTEBRATE GUSTATORY RECEPTOR"/>
    <property type="match status" value="1"/>
</dbReference>
<dbReference type="GO" id="GO:0030425">
    <property type="term" value="C:dendrite"/>
    <property type="evidence" value="ECO:0007669"/>
    <property type="project" value="TreeGrafter"/>
</dbReference>
<proteinExistence type="inferred from homology"/>
<reference evidence="9 10" key="1">
    <citation type="journal article" date="2015" name="Nat. Commun.">
        <title>Lucilia cuprina genome unlocks parasitic fly biology to underpin future interventions.</title>
        <authorList>
            <person name="Anstead C.A."/>
            <person name="Korhonen P.K."/>
            <person name="Young N.D."/>
            <person name="Hall R.S."/>
            <person name="Jex A.R."/>
            <person name="Murali S.C."/>
            <person name="Hughes D.S."/>
            <person name="Lee S.F."/>
            <person name="Perry T."/>
            <person name="Stroehlein A.J."/>
            <person name="Ansell B.R."/>
            <person name="Breugelmans B."/>
            <person name="Hofmann A."/>
            <person name="Qu J."/>
            <person name="Dugan S."/>
            <person name="Lee S.L."/>
            <person name="Chao H."/>
            <person name="Dinh H."/>
            <person name="Han Y."/>
            <person name="Doddapaneni H.V."/>
            <person name="Worley K.C."/>
            <person name="Muzny D.M."/>
            <person name="Ioannidis P."/>
            <person name="Waterhouse R.M."/>
            <person name="Zdobnov E.M."/>
            <person name="James P.J."/>
            <person name="Bagnall N.H."/>
            <person name="Kotze A.C."/>
            <person name="Gibbs R.A."/>
            <person name="Richards S."/>
            <person name="Batterham P."/>
            <person name="Gasser R.B."/>
        </authorList>
    </citation>
    <scope>NUCLEOTIDE SEQUENCE [LARGE SCALE GENOMIC DNA]</scope>
    <source>
        <strain evidence="9 10">LS</strain>
        <tissue evidence="9">Full body</tissue>
    </source>
</reference>
<keyword evidence="5 8" id="KW-0472">Membrane</keyword>
<evidence type="ECO:0000256" key="5">
    <source>
        <dbReference type="ARBA" id="ARBA00023136"/>
    </source>
</evidence>
<keyword evidence="2 8" id="KW-1003">Cell membrane</keyword>
<feature type="transmembrane region" description="Helical" evidence="8">
    <location>
        <begin position="380"/>
        <end position="398"/>
    </location>
</feature>
<dbReference type="GO" id="GO:0007165">
    <property type="term" value="P:signal transduction"/>
    <property type="evidence" value="ECO:0007669"/>
    <property type="project" value="UniProtKB-KW"/>
</dbReference>
<dbReference type="EMBL" id="JRES01000049">
    <property type="protein sequence ID" value="KNC34607.1"/>
    <property type="molecule type" value="Genomic_DNA"/>
</dbReference>
<feature type="transmembrane region" description="Helical" evidence="8">
    <location>
        <begin position="161"/>
        <end position="179"/>
    </location>
</feature>
<dbReference type="Pfam" id="PF08395">
    <property type="entry name" value="7tm_7"/>
    <property type="match status" value="1"/>
</dbReference>
<dbReference type="OMA" id="WIFTVYS"/>
<protein>
    <recommendedName>
        <fullName evidence="8">Gustatory receptor</fullName>
    </recommendedName>
</protein>
<keyword evidence="6 8" id="KW-0675">Receptor</keyword>
<accession>A0A0L0CQZ4</accession>
<dbReference type="GO" id="GO:0030424">
    <property type="term" value="C:axon"/>
    <property type="evidence" value="ECO:0007669"/>
    <property type="project" value="TreeGrafter"/>
</dbReference>
<dbReference type="OrthoDB" id="6478931at2759"/>
<feature type="transmembrane region" description="Helical" evidence="8">
    <location>
        <begin position="40"/>
        <end position="59"/>
    </location>
</feature>
<feature type="transmembrane region" description="Helical" evidence="8">
    <location>
        <begin position="267"/>
        <end position="291"/>
    </location>
</feature>
<dbReference type="Proteomes" id="UP000037069">
    <property type="component" value="Unassembled WGS sequence"/>
</dbReference>
<dbReference type="GO" id="GO:0005886">
    <property type="term" value="C:plasma membrane"/>
    <property type="evidence" value="ECO:0007669"/>
    <property type="project" value="UniProtKB-SubCell"/>
</dbReference>
<dbReference type="GO" id="GO:0050909">
    <property type="term" value="P:sensory perception of taste"/>
    <property type="evidence" value="ECO:0007669"/>
    <property type="project" value="InterPro"/>
</dbReference>
<name>A0A0L0CQZ4_LUCCU</name>
<dbReference type="AlphaFoldDB" id="A0A0L0CQZ4"/>
<evidence type="ECO:0000256" key="4">
    <source>
        <dbReference type="ARBA" id="ARBA00022989"/>
    </source>
</evidence>
<dbReference type="STRING" id="7375.A0A0L0CQZ4"/>
<evidence type="ECO:0000256" key="1">
    <source>
        <dbReference type="ARBA" id="ARBA00004651"/>
    </source>
</evidence>
<organism evidence="9 10">
    <name type="scientific">Lucilia cuprina</name>
    <name type="common">Green bottle fly</name>
    <name type="synonym">Australian sheep blowfly</name>
    <dbReference type="NCBI Taxonomy" id="7375"/>
    <lineage>
        <taxon>Eukaryota</taxon>
        <taxon>Metazoa</taxon>
        <taxon>Ecdysozoa</taxon>
        <taxon>Arthropoda</taxon>
        <taxon>Hexapoda</taxon>
        <taxon>Insecta</taxon>
        <taxon>Pterygota</taxon>
        <taxon>Neoptera</taxon>
        <taxon>Endopterygota</taxon>
        <taxon>Diptera</taxon>
        <taxon>Brachycera</taxon>
        <taxon>Muscomorpha</taxon>
        <taxon>Oestroidea</taxon>
        <taxon>Calliphoridae</taxon>
        <taxon>Luciliinae</taxon>
        <taxon>Lucilia</taxon>
    </lineage>
</organism>
<dbReference type="GO" id="GO:0008049">
    <property type="term" value="P:male courtship behavior"/>
    <property type="evidence" value="ECO:0007669"/>
    <property type="project" value="TreeGrafter"/>
</dbReference>
<sequence>MEISQSSISIFFVSKLLALAPYSVRKTSKGVYVIQRSIPFIFYAAALSSIMVCLTYRGLLFDATSKIPVRMKSATSKVVTALDVSVVVMAIVAGVICGIVGLNATRDLNARLKKVDDSLGSITNLKMERLKSFLMLLIPMITISILLDLNVQWYIPFYSLYFILTGLHINFANTSLGLARRFEALNIMLRNSYLPADRQKVLQNQEKVKITTVKTTTLNTPNLQASLSKFSSENYQEGSSKNKTILLKLLAECHETLVKCVNIVASAYGMAVLFILISCFLHLVATSYFLFIELLSKKDNGYVWLQVLWILFHSCRLLMVVEPCHRLTRESTKTIHIVCEIERIVHDPILAEEVKKFWQQLLVLDGGFSACGLCQVNRQLLTSLASAIATYLVILIQFQRSNG</sequence>
<gene>
    <name evidence="9" type="ORF">FF38_09344</name>
</gene>
<feature type="transmembrane region" description="Helical" evidence="8">
    <location>
        <begin position="133"/>
        <end position="155"/>
    </location>
</feature>
<keyword evidence="4 8" id="KW-1133">Transmembrane helix</keyword>
<comment type="similarity">
    <text evidence="8">Belongs to the insect chemoreceptor superfamily. Gustatory receptor (GR) family.</text>
</comment>
<comment type="caution">
    <text evidence="9">The sequence shown here is derived from an EMBL/GenBank/DDBJ whole genome shotgun (WGS) entry which is preliminary data.</text>
</comment>
<keyword evidence="10" id="KW-1185">Reference proteome</keyword>
<feature type="transmembrane region" description="Helical" evidence="8">
    <location>
        <begin position="79"/>
        <end position="104"/>
    </location>
</feature>
<feature type="transmembrane region" description="Helical" evidence="8">
    <location>
        <begin position="303"/>
        <end position="321"/>
    </location>
</feature>
<evidence type="ECO:0000256" key="7">
    <source>
        <dbReference type="ARBA" id="ARBA00023224"/>
    </source>
</evidence>
<dbReference type="InterPro" id="IPR013604">
    <property type="entry name" value="7TM_chemorcpt"/>
</dbReference>
<dbReference type="PANTHER" id="PTHR21143:SF123">
    <property type="entry name" value="GUSTATORY RECEPTOR FOR SUGAR TASTE 43A-RELATED"/>
    <property type="match status" value="1"/>
</dbReference>